<evidence type="ECO:0000313" key="1">
    <source>
        <dbReference type="EMBL" id="SEH53373.1"/>
    </source>
</evidence>
<keyword evidence="2" id="KW-1185">Reference proteome</keyword>
<proteinExistence type="predicted"/>
<dbReference type="EMBL" id="FNWU01000005">
    <property type="protein sequence ID" value="SEH53373.1"/>
    <property type="molecule type" value="Genomic_DNA"/>
</dbReference>
<organism evidence="1 2">
    <name type="scientific">Halopenitus malekzadehii</name>
    <dbReference type="NCBI Taxonomy" id="1267564"/>
    <lineage>
        <taxon>Archaea</taxon>
        <taxon>Methanobacteriati</taxon>
        <taxon>Methanobacteriota</taxon>
        <taxon>Stenosarchaea group</taxon>
        <taxon>Halobacteria</taxon>
        <taxon>Halobacteriales</taxon>
        <taxon>Haloferacaceae</taxon>
        <taxon>Halopenitus</taxon>
    </lineage>
</organism>
<dbReference type="STRING" id="1267564.SAMN05192561_10540"/>
<protein>
    <submittedName>
        <fullName evidence="1">Uncharacterized protein</fullName>
    </submittedName>
</protein>
<accession>A0A1H6J1M5</accession>
<name>A0A1H6J1M5_9EURY</name>
<sequence length="206" mass="23234">MPDGAHKKVKLNVRVTSNKKETWQNSLDDDENLSSLVRRAVDREINDEYIPKKAINNLSGNTGQADVDLSPLLDQIDDLQRSVTSVENKIDTISVTQADEGEDEDIEELAMDLLPRLPTYPNDIPNDVLEGMGGIGERSPREFILYIMEARQEISHLSIDGSAQRLSSEIREPTYLVKEALCYLENSTTENVHSAIIDGTRHWMRL</sequence>
<dbReference type="RefSeq" id="WP_143040838.1">
    <property type="nucleotide sequence ID" value="NZ_FNWU01000005.1"/>
</dbReference>
<evidence type="ECO:0000313" key="2">
    <source>
        <dbReference type="Proteomes" id="UP000199215"/>
    </source>
</evidence>
<gene>
    <name evidence="1" type="ORF">SAMN05192561_10540</name>
</gene>
<reference evidence="1 2" key="1">
    <citation type="submission" date="2016-10" db="EMBL/GenBank/DDBJ databases">
        <authorList>
            <person name="de Groot N.N."/>
        </authorList>
    </citation>
    <scope>NUCLEOTIDE SEQUENCE [LARGE SCALE GENOMIC DNA]</scope>
    <source>
        <strain evidence="1 2">IBRC-M10418</strain>
    </source>
</reference>
<dbReference type="OrthoDB" id="328612at2157"/>
<dbReference type="AlphaFoldDB" id="A0A1H6J1M5"/>
<dbReference type="Proteomes" id="UP000199215">
    <property type="component" value="Unassembled WGS sequence"/>
</dbReference>